<dbReference type="Pfam" id="PF21419">
    <property type="entry name" value="RoxA-like_Cyt-c"/>
    <property type="match status" value="1"/>
</dbReference>
<dbReference type="InterPro" id="IPR051395">
    <property type="entry name" value="Cytochrome_c_Peroxidase/MauG"/>
</dbReference>
<feature type="transmembrane region" description="Helical" evidence="1">
    <location>
        <begin position="7"/>
        <end position="29"/>
    </location>
</feature>
<dbReference type="EMBL" id="BLJN01000001">
    <property type="protein sequence ID" value="GFE78867.1"/>
    <property type="molecule type" value="Genomic_DNA"/>
</dbReference>
<comment type="caution">
    <text evidence="2">The sequence shown here is derived from an EMBL/GenBank/DDBJ whole genome shotgun (WGS) entry which is preliminary data.</text>
</comment>
<organism evidence="2 3">
    <name type="scientific">Steroidobacter agaridevorans</name>
    <dbReference type="NCBI Taxonomy" id="2695856"/>
    <lineage>
        <taxon>Bacteria</taxon>
        <taxon>Pseudomonadati</taxon>
        <taxon>Pseudomonadota</taxon>
        <taxon>Gammaproteobacteria</taxon>
        <taxon>Steroidobacterales</taxon>
        <taxon>Steroidobacteraceae</taxon>
        <taxon>Steroidobacter</taxon>
    </lineage>
</organism>
<dbReference type="InterPro" id="IPR047758">
    <property type="entry name" value="CytoC_perox"/>
</dbReference>
<dbReference type="InterPro" id="IPR036909">
    <property type="entry name" value="Cyt_c-like_dom_sf"/>
</dbReference>
<dbReference type="NCBIfam" id="NF040606">
    <property type="entry name" value="CytoC_perox"/>
    <property type="match status" value="1"/>
</dbReference>
<evidence type="ECO:0000313" key="2">
    <source>
        <dbReference type="EMBL" id="GFE78867.1"/>
    </source>
</evidence>
<sequence length="755" mass="83659">MRRPVRWLLALVLIAGVALVAGFLWFVLWPVHTIPALEPVDEYVWLDQNWGAGQHTEQRQTYYYTGQGTSMPQGASGGALRYDWFVHLELPFSSERFANPDHMRKYRFLVDPEPSPANPDQLPIGFTRHFDPAIGEYVLDITCAACHTGEIHYTQNNRTIAMRIDGGQAMHAFTDMTRGSFAPVLLASLVDTAVKPWKFDRFAQRVLGPGYPDSKSELKSALWATIKAMLGSGQNNPLRKLYPVHEGFGRTDALGRIGNTAFGDHLAKGNYQVGDAPVSYPYLWNIWKFDWVQYNGSVAQPLARNIGEALGVGAIAPLRSAMNEPLPNDHRFRSSVDIAGLQRIEHTLQQLAPPTWPEQILGPVDTAKAEQGSKLFEQYCRGCHGPHVSGAARQQASAPLKPFPEVEWRIEVIPLEHIGTDPNAAKGFMERRYNLSTTGLTNAQLADALRPLLVRSLARDARFRLREVVRLRGEQQLPLGEMPALLESYPDPDATATPSLPQDSFDAIDTALETLLSPMPVLSATQPDDPLDCGLDCHTLNLLWDVRNGSANVEQTVAGLDVTKLSEGLALNLVGILIKNRFYADYGIDYATQQCLEGFGALDLPQQISGYKPRPLQGVWATPPFLHNGSVPSLYQMLLPPAKRDQKFFVGRRDFDPVHVGYVTSPDAEGDDDGFWLDTSIPGNRNIGHGFAADAATWSKHLQDPNANPLPSGVIGPEFTDEQRFALIEYLKVHRDPPTPEGFQPPQCQLFGRSL</sequence>
<protein>
    <recommendedName>
        <fullName evidence="4">Cytochrome c domain-containing protein</fullName>
    </recommendedName>
</protein>
<evidence type="ECO:0000256" key="1">
    <source>
        <dbReference type="SAM" id="Phobius"/>
    </source>
</evidence>
<dbReference type="PANTHER" id="PTHR30600:SF9">
    <property type="entry name" value="BLR7738 PROTEIN"/>
    <property type="match status" value="1"/>
</dbReference>
<evidence type="ECO:0008006" key="4">
    <source>
        <dbReference type="Google" id="ProtNLM"/>
    </source>
</evidence>
<proteinExistence type="predicted"/>
<dbReference type="SUPFAM" id="SSF46626">
    <property type="entry name" value="Cytochrome c"/>
    <property type="match status" value="1"/>
</dbReference>
<dbReference type="GO" id="GO:0004130">
    <property type="term" value="F:cytochrome-c peroxidase activity"/>
    <property type="evidence" value="ECO:0007669"/>
    <property type="project" value="TreeGrafter"/>
</dbReference>
<keyword evidence="1" id="KW-1133">Transmembrane helix</keyword>
<keyword evidence="3" id="KW-1185">Reference proteome</keyword>
<gene>
    <name evidence="2" type="ORF">GCM10011487_08670</name>
</gene>
<dbReference type="GO" id="GO:0009055">
    <property type="term" value="F:electron transfer activity"/>
    <property type="evidence" value="ECO:0007669"/>
    <property type="project" value="InterPro"/>
</dbReference>
<keyword evidence="1" id="KW-0472">Membrane</keyword>
<dbReference type="GO" id="GO:0020037">
    <property type="term" value="F:heme binding"/>
    <property type="evidence" value="ECO:0007669"/>
    <property type="project" value="InterPro"/>
</dbReference>
<dbReference type="Gene3D" id="1.10.760.10">
    <property type="entry name" value="Cytochrome c-like domain"/>
    <property type="match status" value="2"/>
</dbReference>
<keyword evidence="1" id="KW-0812">Transmembrane</keyword>
<reference evidence="3" key="1">
    <citation type="submission" date="2020-01" db="EMBL/GenBank/DDBJ databases">
        <title>'Steroidobacter agaridevorans' sp. nov., agar-degrading bacteria isolated from rhizosphere soils.</title>
        <authorList>
            <person name="Ikenaga M."/>
            <person name="Kataoka M."/>
            <person name="Murouchi A."/>
            <person name="Katsuragi S."/>
            <person name="Sakai M."/>
        </authorList>
    </citation>
    <scope>NUCLEOTIDE SEQUENCE [LARGE SCALE GENOMIC DNA]</scope>
    <source>
        <strain evidence="3">YU21-B</strain>
    </source>
</reference>
<name>A0A829Y6L0_9GAMM</name>
<dbReference type="PANTHER" id="PTHR30600">
    <property type="entry name" value="CYTOCHROME C PEROXIDASE-RELATED"/>
    <property type="match status" value="1"/>
</dbReference>
<evidence type="ECO:0000313" key="3">
    <source>
        <dbReference type="Proteomes" id="UP000445000"/>
    </source>
</evidence>
<dbReference type="RefSeq" id="WP_161810711.1">
    <property type="nucleotide sequence ID" value="NZ_BLJN01000001.1"/>
</dbReference>
<accession>A0A829Y6L0</accession>
<dbReference type="AlphaFoldDB" id="A0A829Y6L0"/>
<dbReference type="Proteomes" id="UP000445000">
    <property type="component" value="Unassembled WGS sequence"/>
</dbReference>